<evidence type="ECO:0000313" key="2">
    <source>
        <dbReference type="EMBL" id="MBC3901342.1"/>
    </source>
</evidence>
<evidence type="ECO:0000313" key="3">
    <source>
        <dbReference type="Proteomes" id="UP000622405"/>
    </source>
</evidence>
<dbReference type="Proteomes" id="UP000622405">
    <property type="component" value="Unassembled WGS sequence"/>
</dbReference>
<evidence type="ECO:0000259" key="1">
    <source>
        <dbReference type="SMART" id="SM00849"/>
    </source>
</evidence>
<organism evidence="2 3">
    <name type="scientific">Acetobacterium malicum</name>
    <dbReference type="NCBI Taxonomy" id="52692"/>
    <lineage>
        <taxon>Bacteria</taxon>
        <taxon>Bacillati</taxon>
        <taxon>Bacillota</taxon>
        <taxon>Clostridia</taxon>
        <taxon>Eubacteriales</taxon>
        <taxon>Eubacteriaceae</taxon>
        <taxon>Acetobacterium</taxon>
    </lineage>
</organism>
<dbReference type="InterPro" id="IPR036866">
    <property type="entry name" value="RibonucZ/Hydroxyglut_hydro"/>
</dbReference>
<dbReference type="SUPFAM" id="SSF56281">
    <property type="entry name" value="Metallo-hydrolase/oxidoreductase"/>
    <property type="match status" value="1"/>
</dbReference>
<proteinExistence type="predicted"/>
<keyword evidence="3" id="KW-1185">Reference proteome</keyword>
<dbReference type="InterPro" id="IPR050855">
    <property type="entry name" value="NDM-1-like"/>
</dbReference>
<dbReference type="PANTHER" id="PTHR42951">
    <property type="entry name" value="METALLO-BETA-LACTAMASE DOMAIN-CONTAINING"/>
    <property type="match status" value="1"/>
</dbReference>
<dbReference type="PANTHER" id="PTHR42951:SF4">
    <property type="entry name" value="ACYL-COENZYME A THIOESTERASE MBLAC2"/>
    <property type="match status" value="1"/>
</dbReference>
<sequence>MMPQGISAPFLQINQPHLLRKEIKMEKLTSNVYTETKIRGCNPSIVFTKEGSVFIDNAQWLTSLLEMIEFAEQKGSIKYMINTEPHIDHIFGNHWFAGKCPVIGHEAMIKDFFLVPGEMDGYDYSVDVLTRQDPKGLALMPSRENYIINKPQITFTKDLSLKVGDHTFKLYHTPGHSDSQIAVHVPEERTVFVGDTVFSDCQIWLHSANIDELINSLKFIYTLDVDHIIPGHGPVVKKSYIMNQLSFIYEWITTVADGIEKGWTQEECIARISFADRFPVDIGQDEMMEYIQRTNIIKCYNYLTQG</sequence>
<dbReference type="InterPro" id="IPR001279">
    <property type="entry name" value="Metallo-B-lactamas"/>
</dbReference>
<feature type="domain" description="Metallo-beta-lactamase" evidence="1">
    <location>
        <begin position="40"/>
        <end position="232"/>
    </location>
</feature>
<reference evidence="2 3" key="1">
    <citation type="journal article" date="2020" name="mSystems">
        <title>Defining Genomic and Predicted Metabolic Features of the Acetobacterium Genus.</title>
        <authorList>
            <person name="Ross D.E."/>
            <person name="Marshall C.W."/>
            <person name="Gulliver D."/>
            <person name="May H.D."/>
            <person name="Norman R.S."/>
        </authorList>
    </citation>
    <scope>NUCLEOTIDE SEQUENCE [LARGE SCALE GENOMIC DNA]</scope>
    <source>
        <strain evidence="2 3">DSM 4132</strain>
    </source>
</reference>
<gene>
    <name evidence="2" type="ORF">GH811_17185</name>
</gene>
<name>A0ABR6Z2H6_9FIRM</name>
<dbReference type="EMBL" id="WJBE01000025">
    <property type="protein sequence ID" value="MBC3901342.1"/>
    <property type="molecule type" value="Genomic_DNA"/>
</dbReference>
<dbReference type="SMART" id="SM00849">
    <property type="entry name" value="Lactamase_B"/>
    <property type="match status" value="1"/>
</dbReference>
<comment type="caution">
    <text evidence="2">The sequence shown here is derived from an EMBL/GenBank/DDBJ whole genome shotgun (WGS) entry which is preliminary data.</text>
</comment>
<protein>
    <submittedName>
        <fullName evidence="2">MBL fold metallo-hydrolase</fullName>
    </submittedName>
</protein>
<accession>A0ABR6Z2H6</accession>
<dbReference type="Pfam" id="PF00753">
    <property type="entry name" value="Lactamase_B"/>
    <property type="match status" value="1"/>
</dbReference>
<dbReference type="CDD" id="cd16282">
    <property type="entry name" value="metallo-hydrolase-like_MBL-fold"/>
    <property type="match status" value="1"/>
</dbReference>
<dbReference type="Gene3D" id="3.60.15.10">
    <property type="entry name" value="Ribonuclease Z/Hydroxyacylglutathione hydrolase-like"/>
    <property type="match status" value="1"/>
</dbReference>